<dbReference type="Pfam" id="PF01380">
    <property type="entry name" value="SIS"/>
    <property type="match status" value="1"/>
</dbReference>
<accession>I3DIN0</accession>
<comment type="caution">
    <text evidence="5">The sequence shown here is derived from an EMBL/GenBank/DDBJ whole genome shotgun (WGS) entry which is preliminary data.</text>
</comment>
<dbReference type="EMBL" id="AJSX01000007">
    <property type="protein sequence ID" value="EIJ71573.1"/>
    <property type="molecule type" value="Genomic_DNA"/>
</dbReference>
<dbReference type="GO" id="GO:1901135">
    <property type="term" value="P:carbohydrate derivative metabolic process"/>
    <property type="evidence" value="ECO:0007669"/>
    <property type="project" value="InterPro"/>
</dbReference>
<dbReference type="InterPro" id="IPR035472">
    <property type="entry name" value="RpiR-like_SIS"/>
</dbReference>
<dbReference type="Gene3D" id="3.40.50.10490">
    <property type="entry name" value="Glucose-6-phosphate isomerase like protein, domain 1"/>
    <property type="match status" value="1"/>
</dbReference>
<dbReference type="PATRIC" id="fig|1095749.3.peg.284"/>
<keyword evidence="3" id="KW-0804">Transcription</keyword>
<dbReference type="PANTHER" id="PTHR30514:SF18">
    <property type="entry name" value="RPIR-FAMILY TRANSCRIPTIONAL REGULATOR"/>
    <property type="match status" value="1"/>
</dbReference>
<dbReference type="PROSITE" id="PS51071">
    <property type="entry name" value="HTH_RPIR"/>
    <property type="match status" value="1"/>
</dbReference>
<dbReference type="Proteomes" id="UP000006457">
    <property type="component" value="Unassembled WGS sequence"/>
</dbReference>
<dbReference type="CDD" id="cd05013">
    <property type="entry name" value="SIS_RpiR"/>
    <property type="match status" value="1"/>
</dbReference>
<dbReference type="InterPro" id="IPR009057">
    <property type="entry name" value="Homeodomain-like_sf"/>
</dbReference>
<dbReference type="OrthoDB" id="3684496at2"/>
<sequence length="290" mass="32765">MENKGTIFQRIEQHKGIFSAKQRKLSDYIIANYQTAAFLNSTDLAYTAGVSGSTVIRFAETLGYDGFPKMKEALHQIIQQDINTVDAFMDSEQQLGSYRALTDKSIFQPCIQTFHTIERSLSPELLDQSAELLAKADNIFIIGFQGAAFLSEYMAYFLSKVRKNVKRVNSLDSVLFEKILSTDLKHDAVLIYAFPRFPTLTLQLAQYFHNNNVPIVCMSSTTENPISELANIVIPIDIEYRAYIDHLAPVVYLSEVLGKKIAKLNQMESMKQLAAFEQYAEAAHIFCSNK</sequence>
<gene>
    <name evidence="5" type="ORF">HMPREF1052_0050</name>
</gene>
<dbReference type="AlphaFoldDB" id="I3DIN0"/>
<reference evidence="5 6" key="1">
    <citation type="submission" date="2012-03" db="EMBL/GenBank/DDBJ databases">
        <authorList>
            <person name="Harkins D.M."/>
            <person name="Madupu R."/>
            <person name="Durkin A.S."/>
            <person name="Torralba M."/>
            <person name="Methe B."/>
            <person name="Sutton G.G."/>
            <person name="Nelson K.E."/>
        </authorList>
    </citation>
    <scope>NUCLEOTIDE SEQUENCE [LARGE SCALE GENOMIC DNA]</scope>
    <source>
        <strain evidence="5 6">CCUG 2042</strain>
    </source>
</reference>
<dbReference type="InterPro" id="IPR046348">
    <property type="entry name" value="SIS_dom_sf"/>
</dbReference>
<evidence type="ECO:0000259" key="4">
    <source>
        <dbReference type="PROSITE" id="PS51071"/>
    </source>
</evidence>
<evidence type="ECO:0000256" key="3">
    <source>
        <dbReference type="ARBA" id="ARBA00023163"/>
    </source>
</evidence>
<name>I3DIN0_9PAST</name>
<dbReference type="SUPFAM" id="SSF53697">
    <property type="entry name" value="SIS domain"/>
    <property type="match status" value="1"/>
</dbReference>
<organism evidence="5 6">
    <name type="scientific">Pasteurella bettyae CCUG 2042</name>
    <dbReference type="NCBI Taxonomy" id="1095749"/>
    <lineage>
        <taxon>Bacteria</taxon>
        <taxon>Pseudomonadati</taxon>
        <taxon>Pseudomonadota</taxon>
        <taxon>Gammaproteobacteria</taxon>
        <taxon>Pasteurellales</taxon>
        <taxon>Pasteurellaceae</taxon>
        <taxon>Pasteurella</taxon>
    </lineage>
</organism>
<dbReference type="InterPro" id="IPR036388">
    <property type="entry name" value="WH-like_DNA-bd_sf"/>
</dbReference>
<keyword evidence="2" id="KW-0238">DNA-binding</keyword>
<dbReference type="GO" id="GO:0097367">
    <property type="term" value="F:carbohydrate derivative binding"/>
    <property type="evidence" value="ECO:0007669"/>
    <property type="project" value="InterPro"/>
</dbReference>
<keyword evidence="1" id="KW-0805">Transcription regulation</keyword>
<dbReference type="Gene3D" id="1.10.10.10">
    <property type="entry name" value="Winged helix-like DNA-binding domain superfamily/Winged helix DNA-binding domain"/>
    <property type="match status" value="1"/>
</dbReference>
<protein>
    <submittedName>
        <fullName evidence="5">SIS domain protein</fullName>
    </submittedName>
</protein>
<proteinExistence type="predicted"/>
<dbReference type="GO" id="GO:0003677">
    <property type="term" value="F:DNA binding"/>
    <property type="evidence" value="ECO:0007669"/>
    <property type="project" value="UniProtKB-KW"/>
</dbReference>
<dbReference type="eggNOG" id="COG1737">
    <property type="taxonomic scope" value="Bacteria"/>
</dbReference>
<dbReference type="RefSeq" id="WP_005759183.1">
    <property type="nucleotide sequence ID" value="NZ_AJSX01000007.1"/>
</dbReference>
<evidence type="ECO:0000313" key="6">
    <source>
        <dbReference type="Proteomes" id="UP000006457"/>
    </source>
</evidence>
<dbReference type="InterPro" id="IPR047640">
    <property type="entry name" value="RpiR-like"/>
</dbReference>
<dbReference type="InterPro" id="IPR000281">
    <property type="entry name" value="HTH_RpiR"/>
</dbReference>
<dbReference type="SUPFAM" id="SSF46689">
    <property type="entry name" value="Homeodomain-like"/>
    <property type="match status" value="1"/>
</dbReference>
<dbReference type="Pfam" id="PF01418">
    <property type="entry name" value="HTH_6"/>
    <property type="match status" value="1"/>
</dbReference>
<dbReference type="GO" id="GO:0003700">
    <property type="term" value="F:DNA-binding transcription factor activity"/>
    <property type="evidence" value="ECO:0007669"/>
    <property type="project" value="InterPro"/>
</dbReference>
<dbReference type="InterPro" id="IPR001347">
    <property type="entry name" value="SIS_dom"/>
</dbReference>
<evidence type="ECO:0000256" key="1">
    <source>
        <dbReference type="ARBA" id="ARBA00023015"/>
    </source>
</evidence>
<feature type="domain" description="HTH rpiR-type" evidence="4">
    <location>
        <begin position="5"/>
        <end position="81"/>
    </location>
</feature>
<evidence type="ECO:0000256" key="2">
    <source>
        <dbReference type="ARBA" id="ARBA00023125"/>
    </source>
</evidence>
<keyword evidence="6" id="KW-1185">Reference proteome</keyword>
<dbReference type="PANTHER" id="PTHR30514">
    <property type="entry name" value="GLUCOKINASE"/>
    <property type="match status" value="1"/>
</dbReference>
<evidence type="ECO:0000313" key="5">
    <source>
        <dbReference type="EMBL" id="EIJ71573.1"/>
    </source>
</evidence>